<proteinExistence type="predicted"/>
<comment type="caution">
    <text evidence="3">The sequence shown here is derived from an EMBL/GenBank/DDBJ whole genome shotgun (WGS) entry which is preliminary data.</text>
</comment>
<evidence type="ECO:0000256" key="2">
    <source>
        <dbReference type="SAM" id="SignalP"/>
    </source>
</evidence>
<reference evidence="3 4" key="1">
    <citation type="submission" date="2023-08" db="EMBL/GenBank/DDBJ databases">
        <title>Black Yeasts Isolated from many extreme environments.</title>
        <authorList>
            <person name="Coleine C."/>
            <person name="Stajich J.E."/>
            <person name="Selbmann L."/>
        </authorList>
    </citation>
    <scope>NUCLEOTIDE SEQUENCE [LARGE SCALE GENOMIC DNA]</scope>
    <source>
        <strain evidence="3 4">CCFEE 5885</strain>
    </source>
</reference>
<protein>
    <submittedName>
        <fullName evidence="3">Uncharacterized protein</fullName>
    </submittedName>
</protein>
<name>A0ABR0K083_9EURO</name>
<evidence type="ECO:0000256" key="1">
    <source>
        <dbReference type="SAM" id="MobiDB-lite"/>
    </source>
</evidence>
<dbReference type="EMBL" id="JAVRRG010000142">
    <property type="protein sequence ID" value="KAK5081069.1"/>
    <property type="molecule type" value="Genomic_DNA"/>
</dbReference>
<evidence type="ECO:0000313" key="3">
    <source>
        <dbReference type="EMBL" id="KAK5081069.1"/>
    </source>
</evidence>
<keyword evidence="4" id="KW-1185">Reference proteome</keyword>
<evidence type="ECO:0000313" key="4">
    <source>
        <dbReference type="Proteomes" id="UP001345013"/>
    </source>
</evidence>
<dbReference type="Proteomes" id="UP001345013">
    <property type="component" value="Unassembled WGS sequence"/>
</dbReference>
<gene>
    <name evidence="3" type="ORF">LTR24_008341</name>
</gene>
<organism evidence="3 4">
    <name type="scientific">Lithohypha guttulata</name>
    <dbReference type="NCBI Taxonomy" id="1690604"/>
    <lineage>
        <taxon>Eukaryota</taxon>
        <taxon>Fungi</taxon>
        <taxon>Dikarya</taxon>
        <taxon>Ascomycota</taxon>
        <taxon>Pezizomycotina</taxon>
        <taxon>Eurotiomycetes</taxon>
        <taxon>Chaetothyriomycetidae</taxon>
        <taxon>Chaetothyriales</taxon>
        <taxon>Trichomeriaceae</taxon>
        <taxon>Lithohypha</taxon>
    </lineage>
</organism>
<sequence>MKTSQSQCLAVLALLSSVASAVPMVWPVRARAAEAQSYSVVPVDGGSSTPASSAPLATKTVTDAITEVQTTTQVQTATLLSTIIASASNSPASIQTQVIPQTVTLATTVVHTATPSAETPATATATATVTVEPGVISVPFDNGEWHTTYYFRSTVAPSADVQAAAITPSPSSNVSSSIATPTTTMDPGQWAAWAEIGTGQ</sequence>
<keyword evidence="2" id="KW-0732">Signal</keyword>
<feature type="chain" id="PRO_5045239916" evidence="2">
    <location>
        <begin position="22"/>
        <end position="200"/>
    </location>
</feature>
<feature type="signal peptide" evidence="2">
    <location>
        <begin position="1"/>
        <end position="21"/>
    </location>
</feature>
<feature type="region of interest" description="Disordered" evidence="1">
    <location>
        <begin position="167"/>
        <end position="187"/>
    </location>
</feature>
<accession>A0ABR0K083</accession>
<feature type="compositionally biased region" description="Low complexity" evidence="1">
    <location>
        <begin position="167"/>
        <end position="182"/>
    </location>
</feature>